<dbReference type="STRING" id="1104324.P186_1522"/>
<dbReference type="HOGENOM" id="CLU_140141_0_0_2"/>
<gene>
    <name evidence="1" type="ORF">P186_1522</name>
</gene>
<dbReference type="BioCyc" id="PSP1104324:GJSN-1494-MONOMER"/>
<dbReference type="KEGG" id="pyr:P186_1522"/>
<evidence type="ECO:0000313" key="1">
    <source>
        <dbReference type="EMBL" id="AET32941.1"/>
    </source>
</evidence>
<reference evidence="1 2" key="1">
    <citation type="journal article" date="2012" name="J. Bacteriol.">
        <title>Complete genome sequence of strain 1860, a crenarchaeon of the genus pyrobaculum able to grow with various electron acceptors.</title>
        <authorList>
            <person name="Mardanov A.V."/>
            <person name="Gumerov V.M."/>
            <person name="Slobodkina G.B."/>
            <person name="Beletsky A.V."/>
            <person name="Bonch-Osmolovskaya E.A."/>
            <person name="Ravin N.V."/>
            <person name="Skryabin K.G."/>
        </authorList>
    </citation>
    <scope>NUCLEOTIDE SEQUENCE [LARGE SCALE GENOMIC DNA]</scope>
    <source>
        <strain evidence="1 2">1860</strain>
    </source>
</reference>
<dbReference type="eggNOG" id="arCOG07690">
    <property type="taxonomic scope" value="Archaea"/>
</dbReference>
<proteinExistence type="predicted"/>
<accession>G7VFD5</accession>
<dbReference type="Proteomes" id="UP000005867">
    <property type="component" value="Chromosome"/>
</dbReference>
<sequence length="159" mass="17971">MYKSFVIVFIDESGLKDVCNCVALGAVAFASSRGATYLELGRHLVDNIKRMLRIGGELKWRAVKRRGNPEAVIALIEKAAELRYTAFHYKTPEGFLRELEELARDAALAVLDNQLLHGDLRPGFRYVERDSRRTPGIQLADVVAGYYRERLCGGRRVML</sequence>
<dbReference type="AlphaFoldDB" id="G7VFD5"/>
<protein>
    <recommendedName>
        <fullName evidence="3">DUF3800 domain-containing protein</fullName>
    </recommendedName>
</protein>
<dbReference type="EMBL" id="CP003098">
    <property type="protein sequence ID" value="AET32941.1"/>
    <property type="molecule type" value="Genomic_DNA"/>
</dbReference>
<dbReference type="Pfam" id="PF12686">
    <property type="entry name" value="DUF3800"/>
    <property type="match status" value="1"/>
</dbReference>
<organism evidence="1 2">
    <name type="scientific">Pyrobaculum ferrireducens</name>
    <dbReference type="NCBI Taxonomy" id="1104324"/>
    <lineage>
        <taxon>Archaea</taxon>
        <taxon>Thermoproteota</taxon>
        <taxon>Thermoprotei</taxon>
        <taxon>Thermoproteales</taxon>
        <taxon>Thermoproteaceae</taxon>
        <taxon>Pyrobaculum</taxon>
    </lineage>
</organism>
<evidence type="ECO:0008006" key="3">
    <source>
        <dbReference type="Google" id="ProtNLM"/>
    </source>
</evidence>
<evidence type="ECO:0000313" key="2">
    <source>
        <dbReference type="Proteomes" id="UP000005867"/>
    </source>
</evidence>
<dbReference type="InterPro" id="IPR024524">
    <property type="entry name" value="DUF3800"/>
</dbReference>
<name>G7VFD5_9CREN</name>
<keyword evidence="2" id="KW-1185">Reference proteome</keyword>